<name>A0ABM1XUY1_AEDAL</name>
<evidence type="ECO:0000259" key="2">
    <source>
        <dbReference type="Pfam" id="PF04083"/>
    </source>
</evidence>
<dbReference type="SUPFAM" id="SSF53474">
    <property type="entry name" value="alpha/beta-Hydrolases"/>
    <property type="match status" value="1"/>
</dbReference>
<dbReference type="PANTHER" id="PTHR11005">
    <property type="entry name" value="LYSOSOMAL ACID LIPASE-RELATED"/>
    <property type="match status" value="1"/>
</dbReference>
<accession>A0ABM1XUY1</accession>
<dbReference type="Pfam" id="PF04083">
    <property type="entry name" value="Abhydro_lipase"/>
    <property type="match status" value="1"/>
</dbReference>
<evidence type="ECO:0000313" key="3">
    <source>
        <dbReference type="EnsemblMetazoa" id="AALFPA23_003105.P3292"/>
    </source>
</evidence>
<dbReference type="EnsemblMetazoa" id="AALFPA23_003105.R3292">
    <property type="protein sequence ID" value="AALFPA23_003105.P3292"/>
    <property type="gene ID" value="AALFPA23_003105"/>
</dbReference>
<dbReference type="GeneID" id="134285833"/>
<proteinExistence type="inferred from homology"/>
<dbReference type="Gene3D" id="3.40.50.1820">
    <property type="entry name" value="alpha/beta hydrolase"/>
    <property type="match status" value="1"/>
</dbReference>
<dbReference type="PIRSF" id="PIRSF000862">
    <property type="entry name" value="Steryl_ester_lip"/>
    <property type="match status" value="1"/>
</dbReference>
<dbReference type="RefSeq" id="XP_062703433.1">
    <property type="nucleotide sequence ID" value="XM_062847449.1"/>
</dbReference>
<dbReference type="InterPro" id="IPR029058">
    <property type="entry name" value="AB_hydrolase_fold"/>
</dbReference>
<feature type="domain" description="Partial AB-hydrolase lipase" evidence="2">
    <location>
        <begin position="81"/>
        <end position="134"/>
    </location>
</feature>
<sequence length="441" mass="49642">MRYAINQNYSIVFNQFVNRRSNYLSGSAIDGILHSLTPNAMEKLLTPVVVAALIGLVHAAPSSDGGTRAFQVDDADARLTVPQLIQKYNYPVEVHHTTTEDGYELELHRIPSLPGSPVVFLMHGLLCSSADWVIIGTNNALAYLLADLGYDVWMGNARGNRYSRRHVSLTPKMHAFWQFSWHEIGYYDLPAMLDYTLNQTNQSKLHYIGHSQGTTSFFVMASTRPEYNEKIHLMQALAPVAFTEHVRSPLLRVMSRFQNSLTALFDIFGVGEFLPNRAILNEIAELLCSKSVHWNLCLNVIFQIAGADPEQVELQSVPILIGHSPAGASTKQVVHFAQGMRSHRFQQYDFGKIKNLAVYGMAQPPEYNVSDISAPVVLYYGTNDYLAEARDVQRLSGMIRNLAGCKQMEVSTFNHLDFLIAKDVKSLLYDDVIRRIQEWVD</sequence>
<dbReference type="Proteomes" id="UP000069940">
    <property type="component" value="Unassembled WGS sequence"/>
</dbReference>
<evidence type="ECO:0000256" key="1">
    <source>
        <dbReference type="ARBA" id="ARBA00010701"/>
    </source>
</evidence>
<keyword evidence="4" id="KW-1185">Reference proteome</keyword>
<evidence type="ECO:0000313" key="4">
    <source>
        <dbReference type="Proteomes" id="UP000069940"/>
    </source>
</evidence>
<reference evidence="4" key="1">
    <citation type="journal article" date="2015" name="Proc. Natl. Acad. Sci. U.S.A.">
        <title>Genome sequence of the Asian Tiger mosquito, Aedes albopictus, reveals insights into its biology, genetics, and evolution.</title>
        <authorList>
            <person name="Chen X.G."/>
            <person name="Jiang X."/>
            <person name="Gu J."/>
            <person name="Xu M."/>
            <person name="Wu Y."/>
            <person name="Deng Y."/>
            <person name="Zhang C."/>
            <person name="Bonizzoni M."/>
            <person name="Dermauw W."/>
            <person name="Vontas J."/>
            <person name="Armbruster P."/>
            <person name="Huang X."/>
            <person name="Yang Y."/>
            <person name="Zhang H."/>
            <person name="He W."/>
            <person name="Peng H."/>
            <person name="Liu Y."/>
            <person name="Wu K."/>
            <person name="Chen J."/>
            <person name="Lirakis M."/>
            <person name="Topalis P."/>
            <person name="Van Leeuwen T."/>
            <person name="Hall A.B."/>
            <person name="Jiang X."/>
            <person name="Thorpe C."/>
            <person name="Mueller R.L."/>
            <person name="Sun C."/>
            <person name="Waterhouse R.M."/>
            <person name="Yan G."/>
            <person name="Tu Z.J."/>
            <person name="Fang X."/>
            <person name="James A.A."/>
        </authorList>
    </citation>
    <scope>NUCLEOTIDE SEQUENCE [LARGE SCALE GENOMIC DNA]</scope>
    <source>
        <strain evidence="4">Foshan</strain>
    </source>
</reference>
<organism evidence="3 4">
    <name type="scientific">Aedes albopictus</name>
    <name type="common">Asian tiger mosquito</name>
    <name type="synonym">Stegomyia albopicta</name>
    <dbReference type="NCBI Taxonomy" id="7160"/>
    <lineage>
        <taxon>Eukaryota</taxon>
        <taxon>Metazoa</taxon>
        <taxon>Ecdysozoa</taxon>
        <taxon>Arthropoda</taxon>
        <taxon>Hexapoda</taxon>
        <taxon>Insecta</taxon>
        <taxon>Pterygota</taxon>
        <taxon>Neoptera</taxon>
        <taxon>Endopterygota</taxon>
        <taxon>Diptera</taxon>
        <taxon>Nematocera</taxon>
        <taxon>Culicoidea</taxon>
        <taxon>Culicidae</taxon>
        <taxon>Culicinae</taxon>
        <taxon>Aedini</taxon>
        <taxon>Aedes</taxon>
        <taxon>Stegomyia</taxon>
    </lineage>
</organism>
<reference evidence="3" key="2">
    <citation type="submission" date="2025-05" db="UniProtKB">
        <authorList>
            <consortium name="EnsemblMetazoa"/>
        </authorList>
    </citation>
    <scope>IDENTIFICATION</scope>
    <source>
        <strain evidence="3">Foshan</strain>
    </source>
</reference>
<dbReference type="InterPro" id="IPR025483">
    <property type="entry name" value="Lipase_euk"/>
</dbReference>
<dbReference type="InterPro" id="IPR006693">
    <property type="entry name" value="AB_hydrolase_lipase"/>
</dbReference>
<protein>
    <recommendedName>
        <fullName evidence="2">Partial AB-hydrolase lipase domain-containing protein</fullName>
    </recommendedName>
</protein>
<comment type="similarity">
    <text evidence="1">Belongs to the AB hydrolase superfamily. Lipase family.</text>
</comment>